<comment type="caution">
    <text evidence="2">The sequence shown here is derived from an EMBL/GenBank/DDBJ whole genome shotgun (WGS) entry which is preliminary data.</text>
</comment>
<name>A0A951Q544_9NOST</name>
<gene>
    <name evidence="2" type="ORF">KME32_31480</name>
</gene>
<evidence type="ECO:0000313" key="2">
    <source>
        <dbReference type="EMBL" id="MBW4565526.1"/>
    </source>
</evidence>
<dbReference type="PANTHER" id="PTHR31157">
    <property type="entry name" value="SCP DOMAIN-CONTAINING PROTEIN"/>
    <property type="match status" value="1"/>
</dbReference>
<protein>
    <submittedName>
        <fullName evidence="2">CAP domain-containing protein</fullName>
    </submittedName>
</protein>
<feature type="domain" description="SCP" evidence="1">
    <location>
        <begin position="82"/>
        <end position="198"/>
    </location>
</feature>
<dbReference type="Gene3D" id="3.40.33.10">
    <property type="entry name" value="CAP"/>
    <property type="match status" value="1"/>
</dbReference>
<dbReference type="InterPro" id="IPR014044">
    <property type="entry name" value="CAP_dom"/>
</dbReference>
<reference evidence="2" key="2">
    <citation type="journal article" date="2022" name="Microbiol. Resour. Announc.">
        <title>Metagenome Sequencing to Explore Phylogenomics of Terrestrial Cyanobacteria.</title>
        <authorList>
            <person name="Ward R.D."/>
            <person name="Stajich J.E."/>
            <person name="Johansen J.R."/>
            <person name="Huntemann M."/>
            <person name="Clum A."/>
            <person name="Foster B."/>
            <person name="Foster B."/>
            <person name="Roux S."/>
            <person name="Palaniappan K."/>
            <person name="Varghese N."/>
            <person name="Mukherjee S."/>
            <person name="Reddy T.B.K."/>
            <person name="Daum C."/>
            <person name="Copeland A."/>
            <person name="Chen I.A."/>
            <person name="Ivanova N.N."/>
            <person name="Kyrpides N.C."/>
            <person name="Shapiro N."/>
            <person name="Eloe-Fadrosh E.A."/>
            <person name="Pietrasiak N."/>
        </authorList>
    </citation>
    <scope>NUCLEOTIDE SEQUENCE</scope>
    <source>
        <strain evidence="2">JT2-VF2</strain>
    </source>
</reference>
<dbReference type="PANTHER" id="PTHR31157:SF1">
    <property type="entry name" value="SCP DOMAIN-CONTAINING PROTEIN"/>
    <property type="match status" value="1"/>
</dbReference>
<dbReference type="EMBL" id="JAHHHN010000040">
    <property type="protein sequence ID" value="MBW4565526.1"/>
    <property type="molecule type" value="Genomic_DNA"/>
</dbReference>
<dbReference type="Pfam" id="PF00188">
    <property type="entry name" value="CAP"/>
    <property type="match status" value="1"/>
</dbReference>
<dbReference type="SUPFAM" id="SSF55797">
    <property type="entry name" value="PR-1-like"/>
    <property type="match status" value="1"/>
</dbReference>
<sequence>MNRKHKHQQQPQLRQIIWRNWAAIARSAALGAIAVCLTGCEQVIEYLPPLPDIEILLNQPPQPPFPTQTAQTAQIEVAIRQQINQVRQKNGLQPLQNNEKLAQVARKYSQQMAEKNFFSHTGIDGSTLQDRVNAGNIPYWMVGENLFRSKNIPQPVSAAVEGWLKSPGHRANILRSVFTETGVGVWRQGNSYYITQLFLRG</sequence>
<dbReference type="CDD" id="cd05379">
    <property type="entry name" value="CAP_bacterial"/>
    <property type="match status" value="1"/>
</dbReference>
<evidence type="ECO:0000259" key="1">
    <source>
        <dbReference type="Pfam" id="PF00188"/>
    </source>
</evidence>
<dbReference type="InterPro" id="IPR035940">
    <property type="entry name" value="CAP_sf"/>
</dbReference>
<organism evidence="2 3">
    <name type="scientific">Mojavia pulchra JT2-VF2</name>
    <dbReference type="NCBI Taxonomy" id="287848"/>
    <lineage>
        <taxon>Bacteria</taxon>
        <taxon>Bacillati</taxon>
        <taxon>Cyanobacteriota</taxon>
        <taxon>Cyanophyceae</taxon>
        <taxon>Nostocales</taxon>
        <taxon>Nostocaceae</taxon>
    </lineage>
</organism>
<accession>A0A951Q544</accession>
<dbReference type="AlphaFoldDB" id="A0A951Q544"/>
<evidence type="ECO:0000313" key="3">
    <source>
        <dbReference type="Proteomes" id="UP000715781"/>
    </source>
</evidence>
<reference evidence="2" key="1">
    <citation type="submission" date="2021-05" db="EMBL/GenBank/DDBJ databases">
        <authorList>
            <person name="Pietrasiak N."/>
            <person name="Ward R."/>
            <person name="Stajich J.E."/>
            <person name="Kurbessoian T."/>
        </authorList>
    </citation>
    <scope>NUCLEOTIDE SEQUENCE</scope>
    <source>
        <strain evidence="2">JT2-VF2</strain>
    </source>
</reference>
<proteinExistence type="predicted"/>
<dbReference type="Proteomes" id="UP000715781">
    <property type="component" value="Unassembled WGS sequence"/>
</dbReference>